<feature type="transmembrane region" description="Helical" evidence="6">
    <location>
        <begin position="189"/>
        <end position="209"/>
    </location>
</feature>
<dbReference type="InterPro" id="IPR050833">
    <property type="entry name" value="Poly_Biosynth_Transport"/>
</dbReference>
<feature type="transmembrane region" description="Helical" evidence="6">
    <location>
        <begin position="45"/>
        <end position="67"/>
    </location>
</feature>
<feature type="transmembrane region" description="Helical" evidence="6">
    <location>
        <begin position="87"/>
        <end position="116"/>
    </location>
</feature>
<keyword evidence="5 6" id="KW-0472">Membrane</keyword>
<evidence type="ECO:0000256" key="1">
    <source>
        <dbReference type="ARBA" id="ARBA00004651"/>
    </source>
</evidence>
<evidence type="ECO:0008006" key="9">
    <source>
        <dbReference type="Google" id="ProtNLM"/>
    </source>
</evidence>
<feature type="transmembrane region" description="Helical" evidence="6">
    <location>
        <begin position="161"/>
        <end position="183"/>
    </location>
</feature>
<organism evidence="7 8">
    <name type="scientific">Bacteroides uniformis</name>
    <dbReference type="NCBI Taxonomy" id="820"/>
    <lineage>
        <taxon>Bacteria</taxon>
        <taxon>Pseudomonadati</taxon>
        <taxon>Bacteroidota</taxon>
        <taxon>Bacteroidia</taxon>
        <taxon>Bacteroidales</taxon>
        <taxon>Bacteroidaceae</taxon>
        <taxon>Bacteroides</taxon>
    </lineage>
</organism>
<protein>
    <recommendedName>
        <fullName evidence="9">Lipopolysaccharide biosynthesis protein</fullName>
    </recommendedName>
</protein>
<dbReference type="PANTHER" id="PTHR30250:SF26">
    <property type="entry name" value="PSMA PROTEIN"/>
    <property type="match status" value="1"/>
</dbReference>
<dbReference type="PANTHER" id="PTHR30250">
    <property type="entry name" value="PST FAMILY PREDICTED COLANIC ACID TRANSPORTER"/>
    <property type="match status" value="1"/>
</dbReference>
<feature type="transmembrane region" description="Helical" evidence="6">
    <location>
        <begin position="408"/>
        <end position="425"/>
    </location>
</feature>
<feature type="transmembrane region" description="Helical" evidence="6">
    <location>
        <begin position="315"/>
        <end position="339"/>
    </location>
</feature>
<dbReference type="Proteomes" id="UP000196329">
    <property type="component" value="Unassembled WGS sequence"/>
</dbReference>
<evidence type="ECO:0000256" key="6">
    <source>
        <dbReference type="SAM" id="Phobius"/>
    </source>
</evidence>
<dbReference type="GO" id="GO:0015297">
    <property type="term" value="F:antiporter activity"/>
    <property type="evidence" value="ECO:0007669"/>
    <property type="project" value="InterPro"/>
</dbReference>
<feature type="transmembrane region" description="Helical" evidence="6">
    <location>
        <begin position="128"/>
        <end position="149"/>
    </location>
</feature>
<keyword evidence="2" id="KW-1003">Cell membrane</keyword>
<dbReference type="AlphaFoldDB" id="A0A1Y3VAX4"/>
<reference evidence="8" key="1">
    <citation type="submission" date="2017-04" db="EMBL/GenBank/DDBJ databases">
        <title>Function of individual gut microbiota members based on whole genome sequencing of pure cultures obtained from chicken caecum.</title>
        <authorList>
            <person name="Medvecky M."/>
            <person name="Cejkova D."/>
            <person name="Polansky O."/>
            <person name="Karasova D."/>
            <person name="Kubasova T."/>
            <person name="Cizek A."/>
            <person name="Rychlik I."/>
        </authorList>
    </citation>
    <scope>NUCLEOTIDE SEQUENCE [LARGE SCALE GENOMIC DNA]</scope>
    <source>
        <strain evidence="8">An67</strain>
    </source>
</reference>
<dbReference type="GO" id="GO:0005886">
    <property type="term" value="C:plasma membrane"/>
    <property type="evidence" value="ECO:0007669"/>
    <property type="project" value="UniProtKB-SubCell"/>
</dbReference>
<feature type="transmembrane region" description="Helical" evidence="6">
    <location>
        <begin position="467"/>
        <end position="491"/>
    </location>
</feature>
<feature type="transmembrane region" description="Helical" evidence="6">
    <location>
        <begin position="16"/>
        <end position="33"/>
    </location>
</feature>
<evidence type="ECO:0000313" key="8">
    <source>
        <dbReference type="Proteomes" id="UP000196329"/>
    </source>
</evidence>
<gene>
    <name evidence="7" type="ORF">B5G17_08095</name>
</gene>
<dbReference type="Pfam" id="PF01554">
    <property type="entry name" value="MatE"/>
    <property type="match status" value="1"/>
</dbReference>
<evidence type="ECO:0000256" key="2">
    <source>
        <dbReference type="ARBA" id="ARBA00022475"/>
    </source>
</evidence>
<evidence type="ECO:0000256" key="3">
    <source>
        <dbReference type="ARBA" id="ARBA00022692"/>
    </source>
</evidence>
<feature type="transmembrane region" description="Helical" evidence="6">
    <location>
        <begin position="378"/>
        <end position="396"/>
    </location>
</feature>
<accession>A0A1Y3VAX4</accession>
<comment type="caution">
    <text evidence="7">The sequence shown here is derived from an EMBL/GenBank/DDBJ whole genome shotgun (WGS) entry which is preliminary data.</text>
</comment>
<keyword evidence="4 6" id="KW-1133">Transmembrane helix</keyword>
<evidence type="ECO:0000313" key="7">
    <source>
        <dbReference type="EMBL" id="OUN55649.1"/>
    </source>
</evidence>
<sequence>MSIYTSNNSRIAKNTILLYFRMILTMLVSLYTSRVVLNTLGVSDFGIYNVVGGIVAMLGFLNVSMSVTTQRFITFELGRGNYKRLRIVFNTSLLILAILSLILVLIAETLGLWFLWHKMQIPVERMDAAFYVFQGSIVTAVIFIMSVPFNAIIIAHERMSAFAYISIIEVLLKLAIVYLLLFFPYDKLVLYAFLIVCVQFVIFLSYRFYCIANFQESRFMLVFCYPYLKKMAGFTGWTFLGNLASVTYTQGLNILLNLFFGPMINAARGIAVQVQNAITQFSINFQMALNPQITKMYATDDLPSMYKLIERSSKFTFCLLLLLSFPVILEADFILKLWLGIVPKYTVLFLRLILCTAIIDAVANPLMVSAAATGKVKLYHSAVGGLLLTILPVSYVVLKNGGAPESVFIVHLLICVIAFVVRLYILQSLIYLDIKRYLYNVVGKSVLIMLTALPLPVMLKFFLVDNAIFSLMVVCVVCLFAVSISSFYIGLDKYERCFIKEKLSVLLLKVKGGKKNT</sequence>
<feature type="transmembrane region" description="Helical" evidence="6">
    <location>
        <begin position="345"/>
        <end position="366"/>
    </location>
</feature>
<keyword evidence="3 6" id="KW-0812">Transmembrane</keyword>
<evidence type="ECO:0000256" key="4">
    <source>
        <dbReference type="ARBA" id="ARBA00022989"/>
    </source>
</evidence>
<dbReference type="RefSeq" id="WP_087332565.1">
    <property type="nucleotide sequence ID" value="NZ_NFHS01000003.1"/>
</dbReference>
<feature type="transmembrane region" description="Helical" evidence="6">
    <location>
        <begin position="437"/>
        <end position="455"/>
    </location>
</feature>
<name>A0A1Y3VAX4_BACUN</name>
<proteinExistence type="predicted"/>
<comment type="subcellular location">
    <subcellularLocation>
        <location evidence="1">Cell membrane</location>
        <topology evidence="1">Multi-pass membrane protein</topology>
    </subcellularLocation>
</comment>
<evidence type="ECO:0000256" key="5">
    <source>
        <dbReference type="ARBA" id="ARBA00023136"/>
    </source>
</evidence>
<dbReference type="GO" id="GO:0042910">
    <property type="term" value="F:xenobiotic transmembrane transporter activity"/>
    <property type="evidence" value="ECO:0007669"/>
    <property type="project" value="InterPro"/>
</dbReference>
<dbReference type="EMBL" id="NFHS01000003">
    <property type="protein sequence ID" value="OUN55649.1"/>
    <property type="molecule type" value="Genomic_DNA"/>
</dbReference>
<dbReference type="InterPro" id="IPR002528">
    <property type="entry name" value="MATE_fam"/>
</dbReference>